<protein>
    <submittedName>
        <fullName evidence="2">Uncharacterized protein</fullName>
    </submittedName>
</protein>
<reference evidence="2" key="2">
    <citation type="submission" date="2015-06" db="UniProtKB">
        <authorList>
            <consortium name="EnsemblPlants"/>
        </authorList>
    </citation>
    <scope>IDENTIFICATION</scope>
</reference>
<organism evidence="2 3">
    <name type="scientific">Oryza rufipogon</name>
    <name type="common">Brownbeard rice</name>
    <name type="synonym">Asian wild rice</name>
    <dbReference type="NCBI Taxonomy" id="4529"/>
    <lineage>
        <taxon>Eukaryota</taxon>
        <taxon>Viridiplantae</taxon>
        <taxon>Streptophyta</taxon>
        <taxon>Embryophyta</taxon>
        <taxon>Tracheophyta</taxon>
        <taxon>Spermatophyta</taxon>
        <taxon>Magnoliopsida</taxon>
        <taxon>Liliopsida</taxon>
        <taxon>Poales</taxon>
        <taxon>Poaceae</taxon>
        <taxon>BOP clade</taxon>
        <taxon>Oryzoideae</taxon>
        <taxon>Oryzeae</taxon>
        <taxon>Oryzinae</taxon>
        <taxon>Oryza</taxon>
    </lineage>
</organism>
<accession>A0A0E0NPF2</accession>
<sequence>MGNDEDFEEGEEKTKLSCCRLLNPSTVAGHHHSVCPPRERVGGGRDGWAIGKWLRCSSSKLVVGGMRSRRPHQGREKGKRASLPEGDREDEVEEVGNMWVLPHDIQT</sequence>
<feature type="region of interest" description="Disordered" evidence="1">
    <location>
        <begin position="64"/>
        <end position="97"/>
    </location>
</feature>
<dbReference type="OMA" id="HSVCPPR"/>
<dbReference type="Proteomes" id="UP000008022">
    <property type="component" value="Unassembled WGS sequence"/>
</dbReference>
<keyword evidence="3" id="KW-1185">Reference proteome</keyword>
<proteinExistence type="predicted"/>
<reference evidence="3" key="1">
    <citation type="submission" date="2013-06" db="EMBL/GenBank/DDBJ databases">
        <authorList>
            <person name="Zhao Q."/>
        </authorList>
    </citation>
    <scope>NUCLEOTIDE SEQUENCE</scope>
    <source>
        <strain evidence="3">cv. W1943</strain>
    </source>
</reference>
<feature type="compositionally biased region" description="Basic residues" evidence="1">
    <location>
        <begin position="67"/>
        <end position="80"/>
    </location>
</feature>
<evidence type="ECO:0000313" key="3">
    <source>
        <dbReference type="Proteomes" id="UP000008022"/>
    </source>
</evidence>
<dbReference type="HOGENOM" id="CLU_2227498_0_0_1"/>
<dbReference type="AlphaFoldDB" id="A0A0E0NPF2"/>
<dbReference type="Gramene" id="ORUFI03G02770.1">
    <property type="protein sequence ID" value="ORUFI03G02770.1"/>
    <property type="gene ID" value="ORUFI03G02770"/>
</dbReference>
<dbReference type="EnsemblPlants" id="ORUFI03G02770.1">
    <property type="protein sequence ID" value="ORUFI03G02770.1"/>
    <property type="gene ID" value="ORUFI03G02770"/>
</dbReference>
<evidence type="ECO:0000256" key="1">
    <source>
        <dbReference type="SAM" id="MobiDB-lite"/>
    </source>
</evidence>
<evidence type="ECO:0000313" key="2">
    <source>
        <dbReference type="EnsemblPlants" id="ORUFI03G02770.1"/>
    </source>
</evidence>
<name>A0A0E0NPF2_ORYRU</name>